<dbReference type="InterPro" id="IPR018192">
    <property type="entry name" value="Ribosomal_uS5_N_CS"/>
</dbReference>
<dbReference type="InterPro" id="IPR005324">
    <property type="entry name" value="Ribosomal_uS5_C"/>
</dbReference>
<accession>A0A2R9BIW4</accession>
<evidence type="ECO:0000313" key="11">
    <source>
        <dbReference type="Ensembl" id="ENSPPAP00000029288.1"/>
    </source>
</evidence>
<sequence>IADDAGAAGGPRGPGARGGKAEDKEWMPVTKLGRLVKDMKIKSLEEIYLFSLPIKESEIIDFFLGDSLKDEVLKIMPVQKQTRAGQGTRFKAFVAIGDYNGHVSLGVKCSKEVATAIRGAIILAKLSIVPVRRGYWGNKIGKPHTVPCKVTGRCGSVLVRLIPAPRGTGIVSTPVPKKLLMTAGIDDCYTSARGCTATLGNFAKATFDAISKTYSYLTPDLWKETKLLMTAGIDDCYTSARGCTATLGNFAKATFDAISKTYSYLTPDLWKETVFTKSPYQEFTDHLVKTHTRVSVQRTQASDVATT</sequence>
<evidence type="ECO:0000256" key="2">
    <source>
        <dbReference type="ARBA" id="ARBA00022980"/>
    </source>
</evidence>
<dbReference type="InterPro" id="IPR000851">
    <property type="entry name" value="Ribosomal_uS5"/>
</dbReference>
<dbReference type="Pfam" id="PF00333">
    <property type="entry name" value="Ribosomal_S5"/>
    <property type="match status" value="1"/>
</dbReference>
<protein>
    <recommendedName>
        <fullName evidence="4">Small ribosomal subunit protein uS5</fullName>
    </recommendedName>
    <alternativeName>
        <fullName evidence="5">40S ribosomal protein S2</fullName>
    </alternativeName>
</protein>
<dbReference type="EMBL" id="AJFE02056328">
    <property type="status" value="NOT_ANNOTATED_CDS"/>
    <property type="molecule type" value="Genomic_DNA"/>
</dbReference>
<evidence type="ECO:0000256" key="8">
    <source>
        <dbReference type="RuleBase" id="RU003823"/>
    </source>
</evidence>
<dbReference type="GeneTree" id="ENSGT00940000153095"/>
<keyword evidence="2 7" id="KW-0689">Ribosomal protein</keyword>
<evidence type="ECO:0000256" key="6">
    <source>
        <dbReference type="ARBA" id="ARBA00046587"/>
    </source>
</evidence>
<reference evidence="11" key="1">
    <citation type="submission" date="2025-08" db="UniProtKB">
        <authorList>
            <consortium name="Ensembl"/>
        </authorList>
    </citation>
    <scope>IDENTIFICATION</scope>
</reference>
<keyword evidence="3 7" id="KW-0687">Ribonucleoprotein</keyword>
<name>A0A2R9BIW4_PANPA</name>
<proteinExistence type="inferred from homology"/>
<dbReference type="AlphaFoldDB" id="A0A2R9BIW4"/>
<comment type="subunit">
    <text evidence="6">Component of the small ribosomal subunit. Interacts with zinc finger protein ZNF277 (via zinc-finger domains); the interaction is direct; the interaction is extra-ribosomal. Interaction with ZNF277 competes with the binding of RPS2 to protein arginine methyltransferase PRMT3.</text>
</comment>
<dbReference type="NCBIfam" id="TIGR01020">
    <property type="entry name" value="uS5_euk_arch"/>
    <property type="match status" value="1"/>
</dbReference>
<dbReference type="GO" id="GO:0003723">
    <property type="term" value="F:RNA binding"/>
    <property type="evidence" value="ECO:0007669"/>
    <property type="project" value="InterPro"/>
</dbReference>
<dbReference type="Gene3D" id="3.30.160.20">
    <property type="match status" value="1"/>
</dbReference>
<dbReference type="Ensembl" id="ENSPPAT00000052137.1">
    <property type="protein sequence ID" value="ENSPPAP00000029288.1"/>
    <property type="gene ID" value="ENSPPAG00000037652.1"/>
</dbReference>
<dbReference type="InterPro" id="IPR020568">
    <property type="entry name" value="Ribosomal_Su5_D2-typ_SF"/>
</dbReference>
<dbReference type="PANTHER" id="PTHR13718:SF120">
    <property type="entry name" value="40S RIBOSOMAL PROTEIN S2"/>
    <property type="match status" value="1"/>
</dbReference>
<dbReference type="Bgee" id="ENSPPAG00000037652">
    <property type="expression patterns" value="Expressed in liver and 6 other cell types or tissues"/>
</dbReference>
<dbReference type="STRING" id="9597.ENSPPAP00000029288"/>
<dbReference type="SUPFAM" id="SSF54211">
    <property type="entry name" value="Ribosomal protein S5 domain 2-like"/>
    <property type="match status" value="2"/>
</dbReference>
<keyword evidence="12" id="KW-1185">Reference proteome</keyword>
<evidence type="ECO:0000256" key="9">
    <source>
        <dbReference type="SAM" id="MobiDB-lite"/>
    </source>
</evidence>
<dbReference type="PANTHER" id="PTHR13718">
    <property type="entry name" value="RIBOSOMAL S SUBUNIT"/>
    <property type="match status" value="1"/>
</dbReference>
<dbReference type="FunFam" id="3.30.230.10:FF:000004">
    <property type="entry name" value="40S ribosomal protein S2"/>
    <property type="match status" value="1"/>
</dbReference>
<evidence type="ECO:0000256" key="5">
    <source>
        <dbReference type="ARBA" id="ARBA00035407"/>
    </source>
</evidence>
<reference evidence="11" key="2">
    <citation type="submission" date="2025-09" db="UniProtKB">
        <authorList>
            <consortium name="Ensembl"/>
        </authorList>
    </citation>
    <scope>IDENTIFICATION</scope>
</reference>
<dbReference type="InterPro" id="IPR005711">
    <property type="entry name" value="Ribosomal_uS5_euk/arc"/>
</dbReference>
<dbReference type="GO" id="GO:0022627">
    <property type="term" value="C:cytosolic small ribosomal subunit"/>
    <property type="evidence" value="ECO:0007669"/>
    <property type="project" value="TreeGrafter"/>
</dbReference>
<dbReference type="InterPro" id="IPR014721">
    <property type="entry name" value="Ribsml_uS5_D2-typ_fold_subgr"/>
</dbReference>
<evidence type="ECO:0000256" key="7">
    <source>
        <dbReference type="PROSITE-ProRule" id="PRU00268"/>
    </source>
</evidence>
<dbReference type="GO" id="GO:0003735">
    <property type="term" value="F:structural constituent of ribosome"/>
    <property type="evidence" value="ECO:0007669"/>
    <property type="project" value="UniProtKB-UniRule"/>
</dbReference>
<feature type="region of interest" description="Disordered" evidence="9">
    <location>
        <begin position="1"/>
        <end position="23"/>
    </location>
</feature>
<evidence type="ECO:0000256" key="1">
    <source>
        <dbReference type="ARBA" id="ARBA00008945"/>
    </source>
</evidence>
<dbReference type="OMA" id="WTERACI"/>
<dbReference type="Proteomes" id="UP000240080">
    <property type="component" value="Unplaced"/>
</dbReference>
<feature type="compositionally biased region" description="Gly residues" evidence="9">
    <location>
        <begin position="7"/>
        <end position="18"/>
    </location>
</feature>
<evidence type="ECO:0000259" key="10">
    <source>
        <dbReference type="PROSITE" id="PS50881"/>
    </source>
</evidence>
<dbReference type="InterPro" id="IPR013810">
    <property type="entry name" value="Ribosomal_uS5_N"/>
</dbReference>
<dbReference type="GO" id="GO:0006412">
    <property type="term" value="P:translation"/>
    <property type="evidence" value="ECO:0007669"/>
    <property type="project" value="InterPro"/>
</dbReference>
<dbReference type="FunFam" id="3.30.160.20:FF:000133">
    <property type="entry name" value="40S ribosomal protein S2"/>
    <property type="match status" value="1"/>
</dbReference>
<evidence type="ECO:0000256" key="3">
    <source>
        <dbReference type="ARBA" id="ARBA00023274"/>
    </source>
</evidence>
<dbReference type="Gene3D" id="3.30.230.10">
    <property type="match status" value="2"/>
</dbReference>
<dbReference type="Pfam" id="PF03719">
    <property type="entry name" value="Ribosomal_S5_C"/>
    <property type="match status" value="2"/>
</dbReference>
<organism evidence="11 12">
    <name type="scientific">Pan paniscus</name>
    <name type="common">Pygmy chimpanzee</name>
    <name type="synonym">Bonobo</name>
    <dbReference type="NCBI Taxonomy" id="9597"/>
    <lineage>
        <taxon>Eukaryota</taxon>
        <taxon>Metazoa</taxon>
        <taxon>Chordata</taxon>
        <taxon>Craniata</taxon>
        <taxon>Vertebrata</taxon>
        <taxon>Euteleostomi</taxon>
        <taxon>Mammalia</taxon>
        <taxon>Eutheria</taxon>
        <taxon>Euarchontoglires</taxon>
        <taxon>Primates</taxon>
        <taxon>Haplorrhini</taxon>
        <taxon>Catarrhini</taxon>
        <taxon>Hominidae</taxon>
        <taxon>Pan</taxon>
    </lineage>
</organism>
<dbReference type="PROSITE" id="PS50881">
    <property type="entry name" value="S5_DSRBD"/>
    <property type="match status" value="1"/>
</dbReference>
<feature type="domain" description="S5 DRBM" evidence="10">
    <location>
        <begin position="68"/>
        <end position="131"/>
    </location>
</feature>
<comment type="similarity">
    <text evidence="1 8">Belongs to the universal ribosomal protein uS5 family.</text>
</comment>
<evidence type="ECO:0000256" key="4">
    <source>
        <dbReference type="ARBA" id="ARBA00035255"/>
    </source>
</evidence>
<dbReference type="SUPFAM" id="SSF54768">
    <property type="entry name" value="dsRNA-binding domain-like"/>
    <property type="match status" value="1"/>
</dbReference>
<dbReference type="PROSITE" id="PS00585">
    <property type="entry name" value="RIBOSOMAL_S5"/>
    <property type="match status" value="1"/>
</dbReference>
<evidence type="ECO:0000313" key="12">
    <source>
        <dbReference type="Proteomes" id="UP000240080"/>
    </source>
</evidence>
<dbReference type="EMBL" id="AJFE02056329">
    <property type="status" value="NOT_ANNOTATED_CDS"/>
    <property type="molecule type" value="Genomic_DNA"/>
</dbReference>